<dbReference type="PANTHER" id="PTHR30231">
    <property type="entry name" value="DNA POLYMERASE III SUBUNIT EPSILON"/>
    <property type="match status" value="1"/>
</dbReference>
<dbReference type="GO" id="GO:0008408">
    <property type="term" value="F:3'-5' exonuclease activity"/>
    <property type="evidence" value="ECO:0007669"/>
    <property type="project" value="TreeGrafter"/>
</dbReference>
<keyword evidence="1" id="KW-0540">Nuclease</keyword>
<evidence type="ECO:0000313" key="6">
    <source>
        <dbReference type="Proteomes" id="UP000243750"/>
    </source>
</evidence>
<dbReference type="Gene3D" id="3.30.420.10">
    <property type="entry name" value="Ribonuclease H-like superfamily/Ribonuclease H"/>
    <property type="match status" value="1"/>
</dbReference>
<dbReference type="InterPro" id="IPR012337">
    <property type="entry name" value="RNaseH-like_sf"/>
</dbReference>
<keyword evidence="7" id="KW-1185">Reference proteome</keyword>
<evidence type="ECO:0000313" key="5">
    <source>
        <dbReference type="EMBL" id="QFY57668.1"/>
    </source>
</evidence>
<keyword evidence="2 5" id="KW-0378">Hydrolase</keyword>
<dbReference type="GO" id="GO:0045004">
    <property type="term" value="P:DNA replication proofreading"/>
    <property type="evidence" value="ECO:0007669"/>
    <property type="project" value="TreeGrafter"/>
</dbReference>
<dbReference type="SMART" id="SM00479">
    <property type="entry name" value="EXOIII"/>
    <property type="match status" value="1"/>
</dbReference>
<evidence type="ECO:0000313" key="7">
    <source>
        <dbReference type="Proteomes" id="UP000344571"/>
    </source>
</evidence>
<reference evidence="4 6" key="1">
    <citation type="submission" date="2017-09" db="EMBL/GenBank/DDBJ databases">
        <title>Bacterial and phytoplankton interrelationship in Kongsfjorden, an Arctic fjord.</title>
        <authorList>
            <person name="Sinha R."/>
            <person name="Krishnan K."/>
        </authorList>
    </citation>
    <scope>NUCLEOTIDE SEQUENCE [LARGE SCALE GENOMIC DNA]</scope>
    <source>
        <strain evidence="4 6">58</strain>
    </source>
</reference>
<dbReference type="CDD" id="cd06127">
    <property type="entry name" value="DEDDh"/>
    <property type="match status" value="1"/>
</dbReference>
<organism evidence="4 6">
    <name type="scientific">Halopseudomonas pelagia</name>
    <dbReference type="NCBI Taxonomy" id="553151"/>
    <lineage>
        <taxon>Bacteria</taxon>
        <taxon>Pseudomonadati</taxon>
        <taxon>Pseudomonadota</taxon>
        <taxon>Gammaproteobacteria</taxon>
        <taxon>Pseudomonadales</taxon>
        <taxon>Pseudomonadaceae</taxon>
        <taxon>Halopseudomonas</taxon>
    </lineage>
</organism>
<dbReference type="SUPFAM" id="SSF53098">
    <property type="entry name" value="Ribonuclease H-like"/>
    <property type="match status" value="1"/>
</dbReference>
<dbReference type="PANTHER" id="PTHR30231:SF41">
    <property type="entry name" value="DNA POLYMERASE III SUBUNIT EPSILON"/>
    <property type="match status" value="1"/>
</dbReference>
<dbReference type="InterPro" id="IPR036397">
    <property type="entry name" value="RNaseH_sf"/>
</dbReference>
<evidence type="ECO:0000259" key="3">
    <source>
        <dbReference type="SMART" id="SM00479"/>
    </source>
</evidence>
<dbReference type="Proteomes" id="UP000243750">
    <property type="component" value="Unassembled WGS sequence"/>
</dbReference>
<dbReference type="GO" id="GO:0005829">
    <property type="term" value="C:cytosol"/>
    <property type="evidence" value="ECO:0007669"/>
    <property type="project" value="TreeGrafter"/>
</dbReference>
<evidence type="ECO:0000256" key="1">
    <source>
        <dbReference type="ARBA" id="ARBA00022722"/>
    </source>
</evidence>
<evidence type="ECO:0000313" key="4">
    <source>
        <dbReference type="EMBL" id="PCC99243.1"/>
    </source>
</evidence>
<dbReference type="GO" id="GO:0003676">
    <property type="term" value="F:nucleic acid binding"/>
    <property type="evidence" value="ECO:0007669"/>
    <property type="project" value="InterPro"/>
</dbReference>
<dbReference type="InterPro" id="IPR013520">
    <property type="entry name" value="Ribonucl_H"/>
</dbReference>
<name>A0AA91Z5U0_9GAMM</name>
<dbReference type="EMBL" id="CP033116">
    <property type="protein sequence ID" value="QFY57668.1"/>
    <property type="molecule type" value="Genomic_DNA"/>
</dbReference>
<dbReference type="AlphaFoldDB" id="A0AA91Z5U0"/>
<proteinExistence type="predicted"/>
<dbReference type="Pfam" id="PF00929">
    <property type="entry name" value="RNase_T"/>
    <property type="match status" value="1"/>
</dbReference>
<gene>
    <name evidence="4" type="ORF">CO192_11470</name>
    <name evidence="5" type="ORF">EAO82_15610</name>
</gene>
<keyword evidence="2 5" id="KW-0269">Exonuclease</keyword>
<accession>A0AA91Z5U0</accession>
<protein>
    <submittedName>
        <fullName evidence="5">3'-5' exonuclease</fullName>
    </submittedName>
    <submittedName>
        <fullName evidence="4">DNA polymerase III subunit epsilon</fullName>
    </submittedName>
</protein>
<feature type="domain" description="Exonuclease" evidence="3">
    <location>
        <begin position="61"/>
        <end position="247"/>
    </location>
</feature>
<reference evidence="5 7" key="2">
    <citation type="submission" date="2018-10" db="EMBL/GenBank/DDBJ databases">
        <title>Complete genome sequence of Pseudomonas pelagia strain Kongs-67.</title>
        <authorList>
            <person name="Sinha R.K."/>
            <person name="Krishnan K."/>
        </authorList>
    </citation>
    <scope>NUCLEOTIDE SEQUENCE [LARGE SCALE GENOMIC DNA]</scope>
    <source>
        <strain evidence="5 7">Kongs-67</strain>
    </source>
</reference>
<dbReference type="Proteomes" id="UP000344571">
    <property type="component" value="Chromosome"/>
</dbReference>
<evidence type="ECO:0000256" key="2">
    <source>
        <dbReference type="ARBA" id="ARBA00022839"/>
    </source>
</evidence>
<dbReference type="EMBL" id="NWMT01000116">
    <property type="protein sequence ID" value="PCC99243.1"/>
    <property type="molecule type" value="Genomic_DNA"/>
</dbReference>
<sequence length="252" mass="27726">MFEAHHPSLKAERCMLQRHVLAIRTRQMNALLNYAPLPVLPAYNALQQSVIDQARSWILGDSLVLDCETCGLGEAAEIIEISIMTMGGVLLFNSLIKPSHPIPEEATAVHGITDDMVANAPAWPEVHDKVWELIRGRRVLAYSAAFDFGRLDVMARLYGLDCPAVISRTAGRIELSDGTTWECVMQAYAQLWQEPTASAKSADGWRWKALTEACRAQGIPVGRAHRALEDCLMTQALVNAMAGEPATRANSF</sequence>